<dbReference type="NCBIfam" id="TIGR03177">
    <property type="entry name" value="pilus_cpaB"/>
    <property type="match status" value="1"/>
</dbReference>
<gene>
    <name evidence="2" type="ORF">SDC9_14773</name>
</gene>
<protein>
    <recommendedName>
        <fullName evidence="1">SAF domain-containing protein</fullName>
    </recommendedName>
</protein>
<sequence>MLKLSNKGLLAIALVFSLLAALLVYNYLQKAGDRSRATEGIPVVVAKAEIAPKTKITPEMVEITKMPAEYIQPGAIQNLDSVIGVIVREKVVSGEQIIERRLVREGRTVGFTGIIPRDKRALTVPVNEVTGVAGFIKPGDYVDVIVTFEQALVGDNVSHIMLQNILVLAANRDAENGVTATAQKEGVKEAIKTATVTLAVSPDEASRLTLAHEKGKINLALRPYLPLRGFEITNTITPKDLVGLQVSPVNHNRQSPPRVDNPPPYQPIYITDPAGAAPTSDGKGIKVIRGTKTESVPLN</sequence>
<dbReference type="CDD" id="cd11614">
    <property type="entry name" value="SAF_CpaB_FlgA_like"/>
    <property type="match status" value="1"/>
</dbReference>
<name>A0A644TQ76_9ZZZZ</name>
<feature type="domain" description="SAF" evidence="1">
    <location>
        <begin position="41"/>
        <end position="103"/>
    </location>
</feature>
<dbReference type="EMBL" id="VSSQ01000044">
    <property type="protein sequence ID" value="MPL69040.1"/>
    <property type="molecule type" value="Genomic_DNA"/>
</dbReference>
<organism evidence="2">
    <name type="scientific">bioreactor metagenome</name>
    <dbReference type="NCBI Taxonomy" id="1076179"/>
    <lineage>
        <taxon>unclassified sequences</taxon>
        <taxon>metagenomes</taxon>
        <taxon>ecological metagenomes</taxon>
    </lineage>
</organism>
<dbReference type="AlphaFoldDB" id="A0A644TQ76"/>
<evidence type="ECO:0000259" key="1">
    <source>
        <dbReference type="SMART" id="SM00858"/>
    </source>
</evidence>
<accession>A0A644TQ76</accession>
<dbReference type="InterPro" id="IPR013974">
    <property type="entry name" value="SAF"/>
</dbReference>
<dbReference type="Pfam" id="PF16976">
    <property type="entry name" value="RcpC"/>
    <property type="match status" value="1"/>
</dbReference>
<dbReference type="InterPro" id="IPR031571">
    <property type="entry name" value="RcpC_dom"/>
</dbReference>
<dbReference type="Gene3D" id="3.90.1210.10">
    <property type="entry name" value="Antifreeze-like/N-acetylneuraminic acid synthase C-terminal domain"/>
    <property type="match status" value="1"/>
</dbReference>
<proteinExistence type="predicted"/>
<reference evidence="2" key="1">
    <citation type="submission" date="2019-08" db="EMBL/GenBank/DDBJ databases">
        <authorList>
            <person name="Kucharzyk K."/>
            <person name="Murdoch R.W."/>
            <person name="Higgins S."/>
            <person name="Loffler F."/>
        </authorList>
    </citation>
    <scope>NUCLEOTIDE SEQUENCE</scope>
</reference>
<dbReference type="Pfam" id="PF08666">
    <property type="entry name" value="SAF"/>
    <property type="match status" value="1"/>
</dbReference>
<comment type="caution">
    <text evidence="2">The sequence shown here is derived from an EMBL/GenBank/DDBJ whole genome shotgun (WGS) entry which is preliminary data.</text>
</comment>
<dbReference type="SMART" id="SM00858">
    <property type="entry name" value="SAF"/>
    <property type="match status" value="1"/>
</dbReference>
<dbReference type="InterPro" id="IPR017592">
    <property type="entry name" value="Pilus_assmbl_Flp-typ_CpaB"/>
</dbReference>
<evidence type="ECO:0000313" key="2">
    <source>
        <dbReference type="EMBL" id="MPL69040.1"/>
    </source>
</evidence>